<evidence type="ECO:0000256" key="5">
    <source>
        <dbReference type="ARBA" id="ARBA00022989"/>
    </source>
</evidence>
<dbReference type="AlphaFoldDB" id="A0A6G1HWH2"/>
<reference evidence="13" key="1">
    <citation type="journal article" date="2020" name="Stud. Mycol.">
        <title>101 Dothideomycetes genomes: a test case for predicting lifestyles and emergence of pathogens.</title>
        <authorList>
            <person name="Haridas S."/>
            <person name="Albert R."/>
            <person name="Binder M."/>
            <person name="Bloem J."/>
            <person name="Labutti K."/>
            <person name="Salamov A."/>
            <person name="Andreopoulos B."/>
            <person name="Baker S."/>
            <person name="Barry K."/>
            <person name="Bills G."/>
            <person name="Bluhm B."/>
            <person name="Cannon C."/>
            <person name="Castanera R."/>
            <person name="Culley D."/>
            <person name="Daum C."/>
            <person name="Ezra D."/>
            <person name="Gonzalez J."/>
            <person name="Henrissat B."/>
            <person name="Kuo A."/>
            <person name="Liang C."/>
            <person name="Lipzen A."/>
            <person name="Lutzoni F."/>
            <person name="Magnuson J."/>
            <person name="Mondo S."/>
            <person name="Nolan M."/>
            <person name="Ohm R."/>
            <person name="Pangilinan J."/>
            <person name="Park H.-J."/>
            <person name="Ramirez L."/>
            <person name="Alfaro M."/>
            <person name="Sun H."/>
            <person name="Tritt A."/>
            <person name="Yoshinaga Y."/>
            <person name="Zwiers L.-H."/>
            <person name="Turgeon B."/>
            <person name="Goodwin S."/>
            <person name="Spatafora J."/>
            <person name="Crous P."/>
            <person name="Grigoriev I."/>
        </authorList>
    </citation>
    <scope>NUCLEOTIDE SEQUENCE</scope>
    <source>
        <strain evidence="13">CBS 262.69</strain>
    </source>
</reference>
<feature type="transmembrane region" description="Helical" evidence="10">
    <location>
        <begin position="215"/>
        <end position="235"/>
    </location>
</feature>
<keyword evidence="13" id="KW-0675">Receptor</keyword>
<dbReference type="PANTHER" id="PTHR15071:SF0">
    <property type="entry name" value="MANNOSE 6-PHOSPHATE RECEPTOR-LIKE PROTEIN 1"/>
    <property type="match status" value="1"/>
</dbReference>
<keyword evidence="14" id="KW-1185">Reference proteome</keyword>
<dbReference type="GO" id="GO:0005770">
    <property type="term" value="C:late endosome"/>
    <property type="evidence" value="ECO:0007669"/>
    <property type="project" value="TreeGrafter"/>
</dbReference>
<sequence>MKFAICALALSAVAAAAAADEKPKPVKPCTIRSPTSGAYYDLNSLNVVPVKDTKPAKGDVQAEGWQAKGYDFGANFTLNFCGPVATKLEDVEGVDKAAWQNVSAYYTQGKKTYSIGQQNAEPIFRGRKLVLNYTNGSPCDEHSKRSEARSDKKTRRKSTIISLLCDKDPPAPKAPKAVVAFIGASDDACTFFFEARSQAACAGIEASPQQLGPGGVFGVIAMIALLVYFIGGCVYQRAVMHQRGWRQLPNYSMWAGIGGFLKDIFIILTSSCARFIPRSRGYSQVSSGQRGRVSLPDDENRLIDQLDEEWDD</sequence>
<organism evidence="13 14">
    <name type="scientific">Trichodelitschia bisporula</name>
    <dbReference type="NCBI Taxonomy" id="703511"/>
    <lineage>
        <taxon>Eukaryota</taxon>
        <taxon>Fungi</taxon>
        <taxon>Dikarya</taxon>
        <taxon>Ascomycota</taxon>
        <taxon>Pezizomycotina</taxon>
        <taxon>Dothideomycetes</taxon>
        <taxon>Dothideomycetes incertae sedis</taxon>
        <taxon>Phaeotrichales</taxon>
        <taxon>Phaeotrichaceae</taxon>
        <taxon>Trichodelitschia</taxon>
    </lineage>
</organism>
<evidence type="ECO:0000256" key="1">
    <source>
        <dbReference type="ARBA" id="ARBA00004308"/>
    </source>
</evidence>
<feature type="region of interest" description="Disordered" evidence="9">
    <location>
        <begin position="135"/>
        <end position="155"/>
    </location>
</feature>
<evidence type="ECO:0000256" key="9">
    <source>
        <dbReference type="SAM" id="MobiDB-lite"/>
    </source>
</evidence>
<evidence type="ECO:0000256" key="4">
    <source>
        <dbReference type="ARBA" id="ARBA00022729"/>
    </source>
</evidence>
<evidence type="ECO:0000259" key="12">
    <source>
        <dbReference type="PROSITE" id="PS51914"/>
    </source>
</evidence>
<evidence type="ECO:0000256" key="11">
    <source>
        <dbReference type="SAM" id="SignalP"/>
    </source>
</evidence>
<evidence type="ECO:0000256" key="10">
    <source>
        <dbReference type="SAM" id="Phobius"/>
    </source>
</evidence>
<evidence type="ECO:0000256" key="7">
    <source>
        <dbReference type="ARBA" id="ARBA00023157"/>
    </source>
</evidence>
<dbReference type="InterPro" id="IPR009011">
    <property type="entry name" value="Man6P_isomerase_rcpt-bd_dom_sf"/>
</dbReference>
<evidence type="ECO:0000313" key="13">
    <source>
        <dbReference type="EMBL" id="KAF2400216.1"/>
    </source>
</evidence>
<dbReference type="GO" id="GO:0000139">
    <property type="term" value="C:Golgi membrane"/>
    <property type="evidence" value="ECO:0007669"/>
    <property type="project" value="UniProtKB-SubCell"/>
</dbReference>
<dbReference type="SUPFAM" id="SSF50911">
    <property type="entry name" value="Mannose 6-phosphate receptor domain"/>
    <property type="match status" value="1"/>
</dbReference>
<feature type="signal peptide" evidence="11">
    <location>
        <begin position="1"/>
        <end position="19"/>
    </location>
</feature>
<dbReference type="FunFam" id="2.70.130.10:FF:000024">
    <property type="entry name" value="Putative vacuolar sorting receptor"/>
    <property type="match status" value="1"/>
</dbReference>
<dbReference type="GO" id="GO:0007034">
    <property type="term" value="P:vacuolar transport"/>
    <property type="evidence" value="ECO:0007669"/>
    <property type="project" value="TreeGrafter"/>
</dbReference>
<dbReference type="Gene3D" id="2.70.130.10">
    <property type="entry name" value="Mannose-6-phosphate receptor binding domain"/>
    <property type="match status" value="1"/>
</dbReference>
<dbReference type="PROSITE" id="PS51914">
    <property type="entry name" value="MRH"/>
    <property type="match status" value="1"/>
</dbReference>
<dbReference type="GO" id="GO:0010008">
    <property type="term" value="C:endosome membrane"/>
    <property type="evidence" value="ECO:0007669"/>
    <property type="project" value="UniProtKB-SubCell"/>
</dbReference>
<dbReference type="Pfam" id="PF02157">
    <property type="entry name" value="Man-6-P_recep"/>
    <property type="match status" value="1"/>
</dbReference>
<evidence type="ECO:0000256" key="2">
    <source>
        <dbReference type="ARBA" id="ARBA00022448"/>
    </source>
</evidence>
<dbReference type="InterPro" id="IPR028927">
    <property type="entry name" value="Man-6-P_rcpt"/>
</dbReference>
<feature type="chain" id="PRO_5026235578" evidence="11">
    <location>
        <begin position="20"/>
        <end position="312"/>
    </location>
</feature>
<dbReference type="PANTHER" id="PTHR15071">
    <property type="entry name" value="MANNOSE-6-PHOSPHATE RECEPTOR FAMILY MEMBER"/>
    <property type="match status" value="1"/>
</dbReference>
<feature type="domain" description="MRH" evidence="12">
    <location>
        <begin position="27"/>
        <end position="203"/>
    </location>
</feature>
<keyword evidence="5 10" id="KW-1133">Transmembrane helix</keyword>
<dbReference type="InterPro" id="IPR044865">
    <property type="entry name" value="MRH_dom"/>
</dbReference>
<comment type="subcellular location">
    <subcellularLocation>
        <location evidence="1">Endomembrane system</location>
    </subcellularLocation>
</comment>
<keyword evidence="3 10" id="KW-0812">Transmembrane</keyword>
<keyword evidence="8" id="KW-0325">Glycoprotein</keyword>
<protein>
    <submittedName>
        <fullName evidence="13">Mannose 6-phosphate receptor domain-containing protein</fullName>
    </submittedName>
</protein>
<evidence type="ECO:0000256" key="3">
    <source>
        <dbReference type="ARBA" id="ARBA00022692"/>
    </source>
</evidence>
<feature type="compositionally biased region" description="Basic and acidic residues" evidence="9">
    <location>
        <begin position="139"/>
        <end position="151"/>
    </location>
</feature>
<evidence type="ECO:0000256" key="6">
    <source>
        <dbReference type="ARBA" id="ARBA00023136"/>
    </source>
</evidence>
<keyword evidence="7" id="KW-1015">Disulfide bond</keyword>
<evidence type="ECO:0000313" key="14">
    <source>
        <dbReference type="Proteomes" id="UP000799640"/>
    </source>
</evidence>
<keyword evidence="6 10" id="KW-0472">Membrane</keyword>
<accession>A0A6G1HWH2</accession>
<dbReference type="OrthoDB" id="4504960at2759"/>
<dbReference type="Proteomes" id="UP000799640">
    <property type="component" value="Unassembled WGS sequence"/>
</dbReference>
<name>A0A6G1HWH2_9PEZI</name>
<gene>
    <name evidence="13" type="ORF">EJ06DRAFT_582097</name>
</gene>
<evidence type="ECO:0000256" key="8">
    <source>
        <dbReference type="ARBA" id="ARBA00023180"/>
    </source>
</evidence>
<proteinExistence type="predicted"/>
<dbReference type="EMBL" id="ML996695">
    <property type="protein sequence ID" value="KAF2400216.1"/>
    <property type="molecule type" value="Genomic_DNA"/>
</dbReference>
<keyword evidence="4 11" id="KW-0732">Signal</keyword>
<keyword evidence="2" id="KW-0813">Transport</keyword>